<proteinExistence type="predicted"/>
<gene>
    <name evidence="2" type="ORF">J0895_04055</name>
</gene>
<reference evidence="2 3" key="1">
    <citation type="submission" date="2021-03" db="EMBL/GenBank/DDBJ databases">
        <title>Metabolic Capacity of the Antarctic Cyanobacterium Phormidium pseudopriestleyi that Sustains Oxygenic Photosynthesis in the Presence of Hydrogen Sulfide.</title>
        <authorList>
            <person name="Lumian J.E."/>
            <person name="Jungblut A.D."/>
            <person name="Dillon M.L."/>
            <person name="Hawes I."/>
            <person name="Doran P.T."/>
            <person name="Mackey T.J."/>
            <person name="Dick G.J."/>
            <person name="Grettenberger C.L."/>
            <person name="Sumner D.Y."/>
        </authorList>
    </citation>
    <scope>NUCLEOTIDE SEQUENCE [LARGE SCALE GENOMIC DNA]</scope>
    <source>
        <strain evidence="2 3">FRX01</strain>
    </source>
</reference>
<protein>
    <submittedName>
        <fullName evidence="2">NYN domain-containing protein</fullName>
    </submittedName>
</protein>
<sequence length="612" mass="68436">MRDDPSLTANQVLEAIAPLSRLISKTLWIVSQHHPEWLHEKFRNQSWHREEFQVKLSEKIATELRQNHQDIDTLIRRVIKLLEAFMKPPFFVSYEFLELIQNFRTVLKFPEQIVRADPALSSGTLTVQSDLETQSLEQFAIRLGFNLPEAISLGMAAQFNAAKNLTVGGIAILLLDAENLSLDEEAEKILKQVCQYDLQIKIAFANWQKMGKKDVQLHKRHYELIHVPPGKDSADVKMATVGSSIFVHYPNAKEVFVCSSDGVMTHLCTTLQTHGLTVYLVRKQGKSLTVLNTQTGKTQTYGMEEISPVLSVEECVKMFKGILKVEQKTSGKQWIKFSRVCVVFQDRYQIPLSQVEIASEPGKKARDIFGDRPDDFVVHQVPGDSELYIALFDCQELTSIPEVDSPPMSLNTPTMPQGSLHNGFNGREEVEQALERAIASMHKKHPGMPISTGMLGSEFKELYGQNPNWIIKKLGLGGNFSKFLQSSSRFTLTPSPQTGEVIIGEKHSHPPNAFTLTPGITSASSSVITTSGDLEKCLIELLVRLTEKSPGNSIPLSYLASEFNAQYGVPITQLMKGLPIKGKLTHFLELSKAFKLKKVGKVYQVALMSKTS</sequence>
<evidence type="ECO:0000313" key="3">
    <source>
        <dbReference type="Proteomes" id="UP000664844"/>
    </source>
</evidence>
<comment type="caution">
    <text evidence="2">The sequence shown here is derived from an EMBL/GenBank/DDBJ whole genome shotgun (WGS) entry which is preliminary data.</text>
</comment>
<evidence type="ECO:0000313" key="2">
    <source>
        <dbReference type="EMBL" id="MBO0348289.1"/>
    </source>
</evidence>
<dbReference type="RefSeq" id="WP_207086842.1">
    <property type="nucleotide sequence ID" value="NZ_JAFLQW010000101.1"/>
</dbReference>
<accession>A0ABS3FMF6</accession>
<organism evidence="2 3">
    <name type="scientific">Phormidium pseudopriestleyi FRX01</name>
    <dbReference type="NCBI Taxonomy" id="1759528"/>
    <lineage>
        <taxon>Bacteria</taxon>
        <taxon>Bacillati</taxon>
        <taxon>Cyanobacteriota</taxon>
        <taxon>Cyanophyceae</taxon>
        <taxon>Oscillatoriophycideae</taxon>
        <taxon>Oscillatoriales</taxon>
        <taxon>Oscillatoriaceae</taxon>
        <taxon>Phormidium</taxon>
    </lineage>
</organism>
<keyword evidence="3" id="KW-1185">Reference proteome</keyword>
<dbReference type="Proteomes" id="UP000664844">
    <property type="component" value="Unassembled WGS sequence"/>
</dbReference>
<name>A0ABS3FMF6_9CYAN</name>
<dbReference type="InterPro" id="IPR021139">
    <property type="entry name" value="NYN"/>
</dbReference>
<evidence type="ECO:0000259" key="1">
    <source>
        <dbReference type="Pfam" id="PF01936"/>
    </source>
</evidence>
<feature type="domain" description="NYN" evidence="1">
    <location>
        <begin position="173"/>
        <end position="283"/>
    </location>
</feature>
<dbReference type="EMBL" id="JAFLQW010000101">
    <property type="protein sequence ID" value="MBO0348289.1"/>
    <property type="molecule type" value="Genomic_DNA"/>
</dbReference>
<dbReference type="Pfam" id="PF01936">
    <property type="entry name" value="NYN"/>
    <property type="match status" value="1"/>
</dbReference>